<evidence type="ECO:0000256" key="2">
    <source>
        <dbReference type="ARBA" id="ARBA00022723"/>
    </source>
</evidence>
<feature type="binding site" evidence="3">
    <location>
        <position position="121"/>
    </location>
    <ligand>
        <name>a divalent metal cation</name>
        <dbReference type="ChEBI" id="CHEBI:60240"/>
    </ligand>
</feature>
<name>A0A5B8WAX6_9SPHI</name>
<dbReference type="EMBL" id="CP042437">
    <property type="protein sequence ID" value="QEC80035.1"/>
    <property type="molecule type" value="Genomic_DNA"/>
</dbReference>
<dbReference type="InterPro" id="IPR034660">
    <property type="entry name" value="DinB/YfiT-like"/>
</dbReference>
<evidence type="ECO:0000313" key="4">
    <source>
        <dbReference type="EMBL" id="QEC80035.1"/>
    </source>
</evidence>
<evidence type="ECO:0000313" key="5">
    <source>
        <dbReference type="Proteomes" id="UP000321362"/>
    </source>
</evidence>
<dbReference type="Gene3D" id="1.20.120.450">
    <property type="entry name" value="dinb family like domain"/>
    <property type="match status" value="1"/>
</dbReference>
<accession>A0A5B8WAX6</accession>
<keyword evidence="5" id="KW-1185">Reference proteome</keyword>
<protein>
    <recommendedName>
        <fullName evidence="6">DinB family protein</fullName>
    </recommendedName>
</protein>
<reference evidence="4 5" key="1">
    <citation type="journal article" date="2013" name="J. Microbiol.">
        <title>Mucilaginibacter ginsenosidivorax sp. nov., with ginsenoside converting activity isolated from sediment.</title>
        <authorList>
            <person name="Kim J.K."/>
            <person name="Choi T.E."/>
            <person name="Liu Q.M."/>
            <person name="Park H.Y."/>
            <person name="Yi T.H."/>
            <person name="Yoon M.H."/>
            <person name="Kim S.C."/>
            <person name="Im W.T."/>
        </authorList>
    </citation>
    <scope>NUCLEOTIDE SEQUENCE [LARGE SCALE GENOMIC DNA]</scope>
    <source>
        <strain evidence="4 5">KHI28</strain>
    </source>
</reference>
<proteinExistence type="inferred from homology"/>
<gene>
    <name evidence="4" type="ORF">FSB76_30305</name>
</gene>
<dbReference type="AlphaFoldDB" id="A0A5B8WAX6"/>
<evidence type="ECO:0000256" key="3">
    <source>
        <dbReference type="PIRSR" id="PIRSR607837-1"/>
    </source>
</evidence>
<feature type="binding site" evidence="3">
    <location>
        <position position="38"/>
    </location>
    <ligand>
        <name>a divalent metal cation</name>
        <dbReference type="ChEBI" id="CHEBI:60240"/>
    </ligand>
</feature>
<dbReference type="Pfam" id="PF05163">
    <property type="entry name" value="DinB"/>
    <property type="match status" value="1"/>
</dbReference>
<keyword evidence="2 3" id="KW-0479">Metal-binding</keyword>
<comment type="similarity">
    <text evidence="1">Belongs to the DinB family.</text>
</comment>
<sequence>MKNYFIKMFKYSYFANHALLKAIAEAGNPRGPIKLMSHLLAAERRWLDRVNDVEPYPNAELWPKDYTIEHCMHLVNEYHEEWLGFLGKITEEGLNRVIVYQNALGNNQTSVTDILIHVINHGTHTRAQAGQQLKLSGAETLPITDYVYYLRQLNS</sequence>
<dbReference type="InterPro" id="IPR007837">
    <property type="entry name" value="DinB"/>
</dbReference>
<evidence type="ECO:0008006" key="6">
    <source>
        <dbReference type="Google" id="ProtNLM"/>
    </source>
</evidence>
<dbReference type="SUPFAM" id="SSF109854">
    <property type="entry name" value="DinB/YfiT-like putative metalloenzymes"/>
    <property type="match status" value="1"/>
</dbReference>
<evidence type="ECO:0000256" key="1">
    <source>
        <dbReference type="ARBA" id="ARBA00008635"/>
    </source>
</evidence>
<dbReference type="PANTHER" id="PTHR37302:SF3">
    <property type="entry name" value="DAMAGE-INDUCIBLE PROTEIN DINB"/>
    <property type="match status" value="1"/>
</dbReference>
<organism evidence="4 5">
    <name type="scientific">Mucilaginibacter ginsenosidivorax</name>
    <dbReference type="NCBI Taxonomy" id="862126"/>
    <lineage>
        <taxon>Bacteria</taxon>
        <taxon>Pseudomonadati</taxon>
        <taxon>Bacteroidota</taxon>
        <taxon>Sphingobacteriia</taxon>
        <taxon>Sphingobacteriales</taxon>
        <taxon>Sphingobacteriaceae</taxon>
        <taxon>Mucilaginibacter</taxon>
    </lineage>
</organism>
<dbReference type="Proteomes" id="UP000321362">
    <property type="component" value="Chromosome"/>
</dbReference>
<dbReference type="GO" id="GO:0046872">
    <property type="term" value="F:metal ion binding"/>
    <property type="evidence" value="ECO:0007669"/>
    <property type="project" value="UniProtKB-KW"/>
</dbReference>
<dbReference type="PANTHER" id="PTHR37302">
    <property type="entry name" value="SLR1116 PROTEIN"/>
    <property type="match status" value="1"/>
</dbReference>
<dbReference type="KEGG" id="mgk:FSB76_30305"/>